<evidence type="ECO:0000256" key="3">
    <source>
        <dbReference type="ARBA" id="ARBA00022676"/>
    </source>
</evidence>
<protein>
    <recommendedName>
        <fullName evidence="2 7">Orotate phosphoribosyltransferase</fullName>
        <shortName evidence="7">OPRT</shortName>
        <shortName evidence="7">OPRTase</shortName>
        <ecNumber evidence="2 7">2.4.2.10</ecNumber>
    </recommendedName>
</protein>
<evidence type="ECO:0000259" key="8">
    <source>
        <dbReference type="Pfam" id="PF00156"/>
    </source>
</evidence>
<comment type="catalytic activity">
    <reaction evidence="7">
        <text>orotidine 5'-phosphate + diphosphate = orotate + 5-phospho-alpha-D-ribose 1-diphosphate</text>
        <dbReference type="Rhea" id="RHEA:10380"/>
        <dbReference type="ChEBI" id="CHEBI:30839"/>
        <dbReference type="ChEBI" id="CHEBI:33019"/>
        <dbReference type="ChEBI" id="CHEBI:57538"/>
        <dbReference type="ChEBI" id="CHEBI:58017"/>
        <dbReference type="EC" id="2.4.2.10"/>
    </reaction>
</comment>
<dbReference type="SUPFAM" id="SSF53271">
    <property type="entry name" value="PRTase-like"/>
    <property type="match status" value="1"/>
</dbReference>
<dbReference type="EC" id="2.4.2.10" evidence="2 7"/>
<comment type="similarity">
    <text evidence="7">Belongs to the purine/pyrimidine phosphoribosyltransferase family. PyrE subfamily.</text>
</comment>
<keyword evidence="3 7" id="KW-0328">Glycosyltransferase</keyword>
<evidence type="ECO:0000256" key="2">
    <source>
        <dbReference type="ARBA" id="ARBA00011971"/>
    </source>
</evidence>
<evidence type="ECO:0000256" key="1">
    <source>
        <dbReference type="ARBA" id="ARBA00004889"/>
    </source>
</evidence>
<keyword evidence="6 7" id="KW-0665">Pyrimidine biosynthesis</keyword>
<evidence type="ECO:0000256" key="4">
    <source>
        <dbReference type="ARBA" id="ARBA00022679"/>
    </source>
</evidence>
<feature type="binding site" evidence="7">
    <location>
        <position position="156"/>
    </location>
    <ligand>
        <name>orotate</name>
        <dbReference type="ChEBI" id="CHEBI:30839"/>
    </ligand>
</feature>
<dbReference type="AlphaFoldDB" id="A0A518BRU8"/>
<dbReference type="KEGG" id="pbap:Pla133_48180"/>
<dbReference type="UniPathway" id="UPA00070">
    <property type="reaction ID" value="UER00119"/>
</dbReference>
<dbReference type="HAMAP" id="MF_01208">
    <property type="entry name" value="PyrE"/>
    <property type="match status" value="1"/>
</dbReference>
<reference evidence="9 10" key="1">
    <citation type="submission" date="2019-02" db="EMBL/GenBank/DDBJ databases">
        <title>Deep-cultivation of Planctomycetes and their phenomic and genomic characterization uncovers novel biology.</title>
        <authorList>
            <person name="Wiegand S."/>
            <person name="Jogler M."/>
            <person name="Boedeker C."/>
            <person name="Pinto D."/>
            <person name="Vollmers J."/>
            <person name="Rivas-Marin E."/>
            <person name="Kohn T."/>
            <person name="Peeters S.H."/>
            <person name="Heuer A."/>
            <person name="Rast P."/>
            <person name="Oberbeckmann S."/>
            <person name="Bunk B."/>
            <person name="Jeske O."/>
            <person name="Meyerdierks A."/>
            <person name="Storesund J.E."/>
            <person name="Kallscheuer N."/>
            <person name="Luecker S."/>
            <person name="Lage O.M."/>
            <person name="Pohl T."/>
            <person name="Merkel B.J."/>
            <person name="Hornburger P."/>
            <person name="Mueller R.-W."/>
            <person name="Bruemmer F."/>
            <person name="Labrenz M."/>
            <person name="Spormann A.M."/>
            <person name="Op den Camp H."/>
            <person name="Overmann J."/>
            <person name="Amann R."/>
            <person name="Jetten M.S.M."/>
            <person name="Mascher T."/>
            <person name="Medema M.H."/>
            <person name="Devos D.P."/>
            <person name="Kaster A.-K."/>
            <person name="Ovreas L."/>
            <person name="Rohde M."/>
            <person name="Galperin M.Y."/>
            <person name="Jogler C."/>
        </authorList>
    </citation>
    <scope>NUCLEOTIDE SEQUENCE [LARGE SCALE GENOMIC DNA]</scope>
    <source>
        <strain evidence="9 10">Pla133</strain>
    </source>
</reference>
<dbReference type="InterPro" id="IPR029057">
    <property type="entry name" value="PRTase-like"/>
</dbReference>
<dbReference type="Pfam" id="PF00156">
    <property type="entry name" value="Pribosyltran"/>
    <property type="match status" value="1"/>
</dbReference>
<dbReference type="InterPro" id="IPR006273">
    <property type="entry name" value="Orotate_PRibTrfase_bac"/>
</dbReference>
<comment type="pathway">
    <text evidence="1 7">Pyrimidine metabolism; UMP biosynthesis via de novo pathway; UMP from orotate: step 1/2.</text>
</comment>
<dbReference type="InterPro" id="IPR023031">
    <property type="entry name" value="OPRT"/>
</dbReference>
<keyword evidence="4 7" id="KW-0808">Transferase</keyword>
<sequence>MDAGKGIVDTDEVLDLLRAEDALLEGHFLLSSGLRSDRYFQCALALANPVAADKLARAFAQRLAASSIEAPQLVVGPAMGAVVWSQEVARALGLRSFFTERVDGQFALRRGFKIAPGTKVLVVEDVVTTGGSAKEVITLLRGMGAEVVGVGSVVNRSGGQPFADVGLELVSLAQVQARTWSADDVPAEFVGTEPIKPGSRPGL</sequence>
<dbReference type="GO" id="GO:0000287">
    <property type="term" value="F:magnesium ion binding"/>
    <property type="evidence" value="ECO:0007669"/>
    <property type="project" value="UniProtKB-UniRule"/>
</dbReference>
<accession>A0A518BRU8</accession>
<keyword evidence="5 7" id="KW-0460">Magnesium</keyword>
<dbReference type="GO" id="GO:0044205">
    <property type="term" value="P:'de novo' UMP biosynthetic process"/>
    <property type="evidence" value="ECO:0007669"/>
    <property type="project" value="UniProtKB-UniRule"/>
</dbReference>
<dbReference type="InterPro" id="IPR000836">
    <property type="entry name" value="PRTase_dom"/>
</dbReference>
<dbReference type="GO" id="GO:0019856">
    <property type="term" value="P:pyrimidine nucleobase biosynthetic process"/>
    <property type="evidence" value="ECO:0007669"/>
    <property type="project" value="InterPro"/>
</dbReference>
<comment type="function">
    <text evidence="7">Catalyzes the transfer of a ribosyl phosphate group from 5-phosphoribose 1-diphosphate to orotate, leading to the formation of orotidine monophosphate (OMP).</text>
</comment>
<comment type="caution">
    <text evidence="7">Lacks conserved residue(s) required for the propagation of feature annotation.</text>
</comment>
<proteinExistence type="inferred from homology"/>
<dbReference type="NCBIfam" id="TIGR01367">
    <property type="entry name" value="pyrE_Therm"/>
    <property type="match status" value="1"/>
</dbReference>
<comment type="subunit">
    <text evidence="7">Homodimer.</text>
</comment>
<gene>
    <name evidence="7 9" type="primary">pyrE</name>
    <name evidence="9" type="ORF">Pla133_48180</name>
</gene>
<comment type="cofactor">
    <cofactor evidence="7">
        <name>Mg(2+)</name>
        <dbReference type="ChEBI" id="CHEBI:18420"/>
    </cofactor>
</comment>
<dbReference type="CDD" id="cd06223">
    <property type="entry name" value="PRTases_typeI"/>
    <property type="match status" value="1"/>
</dbReference>
<dbReference type="EMBL" id="CP036287">
    <property type="protein sequence ID" value="QDU69697.1"/>
    <property type="molecule type" value="Genomic_DNA"/>
</dbReference>
<feature type="binding site" description="in other chain" evidence="7">
    <location>
        <begin position="124"/>
        <end position="132"/>
    </location>
    <ligand>
        <name>5-phospho-alpha-D-ribose 1-diphosphate</name>
        <dbReference type="ChEBI" id="CHEBI:58017"/>
        <note>ligand shared between dimeric partners</note>
    </ligand>
</feature>
<evidence type="ECO:0000256" key="6">
    <source>
        <dbReference type="ARBA" id="ARBA00022975"/>
    </source>
</evidence>
<evidence type="ECO:0000256" key="5">
    <source>
        <dbReference type="ARBA" id="ARBA00022842"/>
    </source>
</evidence>
<evidence type="ECO:0000256" key="7">
    <source>
        <dbReference type="HAMAP-Rule" id="MF_01208"/>
    </source>
</evidence>
<feature type="domain" description="Phosphoribosyltransferase" evidence="8">
    <location>
        <begin position="48"/>
        <end position="160"/>
    </location>
</feature>
<dbReference type="Gene3D" id="3.40.50.2020">
    <property type="match status" value="1"/>
</dbReference>
<dbReference type="PANTHER" id="PTHR19278:SF9">
    <property type="entry name" value="URIDINE 5'-MONOPHOSPHATE SYNTHASE"/>
    <property type="match status" value="1"/>
</dbReference>
<evidence type="ECO:0000313" key="9">
    <source>
        <dbReference type="EMBL" id="QDU69697.1"/>
    </source>
</evidence>
<dbReference type="RefSeq" id="WP_145069832.1">
    <property type="nucleotide sequence ID" value="NZ_CP036287.1"/>
</dbReference>
<name>A0A518BRU8_9BACT</name>
<feature type="binding site" evidence="7">
    <location>
        <position position="101"/>
    </location>
    <ligand>
        <name>5-phospho-alpha-D-ribose 1-diphosphate</name>
        <dbReference type="ChEBI" id="CHEBI:58017"/>
        <note>ligand shared between dimeric partners</note>
    </ligand>
</feature>
<dbReference type="GO" id="GO:0004588">
    <property type="term" value="F:orotate phosphoribosyltransferase activity"/>
    <property type="evidence" value="ECO:0007669"/>
    <property type="project" value="UniProtKB-UniRule"/>
</dbReference>
<organism evidence="9 10">
    <name type="scientific">Engelhardtia mirabilis</name>
    <dbReference type="NCBI Taxonomy" id="2528011"/>
    <lineage>
        <taxon>Bacteria</taxon>
        <taxon>Pseudomonadati</taxon>
        <taxon>Planctomycetota</taxon>
        <taxon>Planctomycetia</taxon>
        <taxon>Planctomycetia incertae sedis</taxon>
        <taxon>Engelhardtia</taxon>
    </lineage>
</organism>
<keyword evidence="10" id="KW-1185">Reference proteome</keyword>
<evidence type="ECO:0000313" key="10">
    <source>
        <dbReference type="Proteomes" id="UP000316921"/>
    </source>
</evidence>
<dbReference type="Proteomes" id="UP000316921">
    <property type="component" value="Chromosome"/>
</dbReference>
<dbReference type="PANTHER" id="PTHR19278">
    <property type="entry name" value="OROTATE PHOSPHORIBOSYLTRANSFERASE"/>
    <property type="match status" value="1"/>
</dbReference>
<feature type="binding site" evidence="7">
    <location>
        <position position="128"/>
    </location>
    <ligand>
        <name>orotate</name>
        <dbReference type="ChEBI" id="CHEBI:30839"/>
    </ligand>
</feature>